<dbReference type="PaxDb" id="537011-PREVCOP_06564"/>
<reference evidence="1" key="1">
    <citation type="submission" date="2009-11" db="EMBL/GenBank/DDBJ databases">
        <authorList>
            <person name="Weinstock G."/>
            <person name="Sodergren E."/>
            <person name="Clifton S."/>
            <person name="Fulton L."/>
            <person name="Fulton B."/>
            <person name="Courtney L."/>
            <person name="Fronick C."/>
            <person name="Harrison M."/>
            <person name="Strong C."/>
            <person name="Farmer C."/>
            <person name="Delahaunty K."/>
            <person name="Markovic C."/>
            <person name="Hall O."/>
            <person name="Minx P."/>
            <person name="Tomlinson C."/>
            <person name="Mitreva M."/>
            <person name="Nelson J."/>
            <person name="Hou S."/>
            <person name="Wollam A."/>
            <person name="Pepin K.H."/>
            <person name="Johnson M."/>
            <person name="Bhonagiri V."/>
            <person name="Nash W.E."/>
            <person name="Warren W."/>
            <person name="Chinwalla A."/>
            <person name="Mardis E.R."/>
            <person name="Wilson R.K."/>
        </authorList>
    </citation>
    <scope>NUCLEOTIDE SEQUENCE [LARGE SCALE GENOMIC DNA]</scope>
    <source>
        <strain evidence="1">DSM 18205</strain>
    </source>
</reference>
<keyword evidence="2" id="KW-1185">Reference proteome</keyword>
<proteinExistence type="predicted"/>
<dbReference type="STRING" id="537011.PREVCOP_06564"/>
<sequence length="103" mass="12181">MIAEDKQFNDTDSIFAYIFAALDKCQLLNDKYSYRSYHNALREKFPQYVIKMGFDHAEALYHALTNRNDYNISITGKQVKQAEKHVRDIVVRFRMLMSPDIIQ</sequence>
<name>D1PH44_9BACT</name>
<comment type="caution">
    <text evidence="1">The sequence shown here is derived from an EMBL/GenBank/DDBJ whole genome shotgun (WGS) entry which is preliminary data.</text>
</comment>
<dbReference type="HOGENOM" id="CLU_2261204_0_0_10"/>
<accession>D1PH44</accession>
<dbReference type="AlphaFoldDB" id="D1PH44"/>
<evidence type="ECO:0000313" key="2">
    <source>
        <dbReference type="Proteomes" id="UP000004477"/>
    </source>
</evidence>
<evidence type="ECO:0000313" key="1">
    <source>
        <dbReference type="EMBL" id="EFB33998.1"/>
    </source>
</evidence>
<dbReference type="Proteomes" id="UP000004477">
    <property type="component" value="Unassembled WGS sequence"/>
</dbReference>
<organism evidence="1 2">
    <name type="scientific">Segatella copri DSM 18205</name>
    <dbReference type="NCBI Taxonomy" id="537011"/>
    <lineage>
        <taxon>Bacteria</taxon>
        <taxon>Pseudomonadati</taxon>
        <taxon>Bacteroidota</taxon>
        <taxon>Bacteroidia</taxon>
        <taxon>Bacteroidales</taxon>
        <taxon>Prevotellaceae</taxon>
        <taxon>Segatella</taxon>
    </lineage>
</organism>
<dbReference type="GeneID" id="69847835"/>
<dbReference type="EMBL" id="ACBX02000049">
    <property type="protein sequence ID" value="EFB33998.1"/>
    <property type="molecule type" value="Genomic_DNA"/>
</dbReference>
<protein>
    <submittedName>
        <fullName evidence="1">Uncharacterized protein</fullName>
    </submittedName>
</protein>
<gene>
    <name evidence="1" type="ORF">PREVCOP_06564</name>
</gene>
<dbReference type="RefSeq" id="WP_006849231.1">
    <property type="nucleotide sequence ID" value="NZ_CP085932.1"/>
</dbReference>